<feature type="chain" id="PRO_5045437055" description="D-alanyl-D-alanine carboxypeptidase-like core domain-containing protein" evidence="2">
    <location>
        <begin position="26"/>
        <end position="296"/>
    </location>
</feature>
<dbReference type="Pfam" id="PF02557">
    <property type="entry name" value="VanY"/>
    <property type="match status" value="1"/>
</dbReference>
<accession>A0ABP7C469</accession>
<feature type="compositionally biased region" description="Polar residues" evidence="1">
    <location>
        <begin position="36"/>
        <end position="46"/>
    </location>
</feature>
<evidence type="ECO:0000313" key="5">
    <source>
        <dbReference type="Proteomes" id="UP001500752"/>
    </source>
</evidence>
<comment type="caution">
    <text evidence="4">The sequence shown here is derived from an EMBL/GenBank/DDBJ whole genome shotgun (WGS) entry which is preliminary data.</text>
</comment>
<keyword evidence="5" id="KW-1185">Reference proteome</keyword>
<dbReference type="CDD" id="cd14852">
    <property type="entry name" value="LD-carboxypeptidase"/>
    <property type="match status" value="1"/>
</dbReference>
<name>A0ABP7C469_9MICC</name>
<feature type="compositionally biased region" description="Low complexity" evidence="1">
    <location>
        <begin position="47"/>
        <end position="60"/>
    </location>
</feature>
<gene>
    <name evidence="4" type="ORF">GCM10023081_12780</name>
</gene>
<reference evidence="5" key="1">
    <citation type="journal article" date="2019" name="Int. J. Syst. Evol. Microbiol.">
        <title>The Global Catalogue of Microorganisms (GCM) 10K type strain sequencing project: providing services to taxonomists for standard genome sequencing and annotation.</title>
        <authorList>
            <consortium name="The Broad Institute Genomics Platform"/>
            <consortium name="The Broad Institute Genome Sequencing Center for Infectious Disease"/>
            <person name="Wu L."/>
            <person name="Ma J."/>
        </authorList>
    </citation>
    <scope>NUCLEOTIDE SEQUENCE [LARGE SCALE GENOMIC DNA]</scope>
    <source>
        <strain evidence="5">JCM 30742</strain>
    </source>
</reference>
<evidence type="ECO:0000313" key="4">
    <source>
        <dbReference type="EMBL" id="GAA3675832.1"/>
    </source>
</evidence>
<protein>
    <recommendedName>
        <fullName evidence="3">D-alanyl-D-alanine carboxypeptidase-like core domain-containing protein</fullName>
    </recommendedName>
</protein>
<keyword evidence="2" id="KW-0732">Signal</keyword>
<dbReference type="InterPro" id="IPR003709">
    <property type="entry name" value="VanY-like_core_dom"/>
</dbReference>
<evidence type="ECO:0000256" key="1">
    <source>
        <dbReference type="SAM" id="MobiDB-lite"/>
    </source>
</evidence>
<dbReference type="Gene3D" id="3.30.1380.10">
    <property type="match status" value="1"/>
</dbReference>
<dbReference type="PANTHER" id="PTHR34385">
    <property type="entry name" value="D-ALANYL-D-ALANINE CARBOXYPEPTIDASE"/>
    <property type="match status" value="1"/>
</dbReference>
<dbReference type="Proteomes" id="UP001500752">
    <property type="component" value="Unassembled WGS sequence"/>
</dbReference>
<dbReference type="InterPro" id="IPR009045">
    <property type="entry name" value="Zn_M74/Hedgehog-like"/>
</dbReference>
<organism evidence="4 5">
    <name type="scientific">Arthrobacter ginkgonis</name>
    <dbReference type="NCBI Taxonomy" id="1630594"/>
    <lineage>
        <taxon>Bacteria</taxon>
        <taxon>Bacillati</taxon>
        <taxon>Actinomycetota</taxon>
        <taxon>Actinomycetes</taxon>
        <taxon>Micrococcales</taxon>
        <taxon>Micrococcaceae</taxon>
        <taxon>Arthrobacter</taxon>
    </lineage>
</organism>
<proteinExistence type="predicted"/>
<dbReference type="InterPro" id="IPR058193">
    <property type="entry name" value="VanY/YodJ_core_dom"/>
</dbReference>
<dbReference type="InterPro" id="IPR052179">
    <property type="entry name" value="DD-CPase-like"/>
</dbReference>
<feature type="signal peptide" evidence="2">
    <location>
        <begin position="1"/>
        <end position="25"/>
    </location>
</feature>
<feature type="region of interest" description="Disordered" evidence="1">
    <location>
        <begin position="30"/>
        <end position="74"/>
    </location>
</feature>
<dbReference type="EMBL" id="BAABEO010000008">
    <property type="protein sequence ID" value="GAA3675832.1"/>
    <property type="molecule type" value="Genomic_DNA"/>
</dbReference>
<evidence type="ECO:0000256" key="2">
    <source>
        <dbReference type="SAM" id="SignalP"/>
    </source>
</evidence>
<sequence length="296" mass="31307">MYRTRAALALAALLATALLPIPAAAADLNDDGGGTSAQDPTAQDPTAQHPASPDAAAQDSPTQDSPVQASPAPASTTLASSTLVLVNGAHPLEPLDFEPARLADAGSGHRMVPEAAEAMHRLLAAAADAGHFLRVESAYRSYAQQVALYDRYTRQYGAAYAARISARPGTSEHQTGWAADVGLASGECSLLACFGDTEAGRWVAAHAAEFGFIVRYPDGLEQVTGYRYEPWHLRFLGTEAAQEMAALGDATLEDYVERLGRRAEAAARPRYVVRPAPEHPPWYTATFPGWALGLPG</sequence>
<dbReference type="SUPFAM" id="SSF55166">
    <property type="entry name" value="Hedgehog/DD-peptidase"/>
    <property type="match status" value="1"/>
</dbReference>
<dbReference type="RefSeq" id="WP_345149328.1">
    <property type="nucleotide sequence ID" value="NZ_BAABEO010000008.1"/>
</dbReference>
<evidence type="ECO:0000259" key="3">
    <source>
        <dbReference type="Pfam" id="PF02557"/>
    </source>
</evidence>
<dbReference type="PANTHER" id="PTHR34385:SF1">
    <property type="entry name" value="PEPTIDOGLYCAN L-ALANYL-D-GLUTAMATE ENDOPEPTIDASE CWLK"/>
    <property type="match status" value="1"/>
</dbReference>
<feature type="domain" description="D-alanyl-D-alanine carboxypeptidase-like core" evidence="3">
    <location>
        <begin position="109"/>
        <end position="237"/>
    </location>
</feature>